<feature type="compositionally biased region" description="Basic and acidic residues" evidence="1">
    <location>
        <begin position="132"/>
        <end position="143"/>
    </location>
</feature>
<organism evidence="2 3">
    <name type="scientific">Paraphaeosphaeria sporulosa</name>
    <dbReference type="NCBI Taxonomy" id="1460663"/>
    <lineage>
        <taxon>Eukaryota</taxon>
        <taxon>Fungi</taxon>
        <taxon>Dikarya</taxon>
        <taxon>Ascomycota</taxon>
        <taxon>Pezizomycotina</taxon>
        <taxon>Dothideomycetes</taxon>
        <taxon>Pleosporomycetidae</taxon>
        <taxon>Pleosporales</taxon>
        <taxon>Massarineae</taxon>
        <taxon>Didymosphaeriaceae</taxon>
        <taxon>Paraphaeosphaeria</taxon>
    </lineage>
</organism>
<evidence type="ECO:0000313" key="3">
    <source>
        <dbReference type="Proteomes" id="UP000077069"/>
    </source>
</evidence>
<dbReference type="EMBL" id="KV441555">
    <property type="protein sequence ID" value="OAG02802.1"/>
    <property type="molecule type" value="Genomic_DNA"/>
</dbReference>
<feature type="region of interest" description="Disordered" evidence="1">
    <location>
        <begin position="1"/>
        <end position="27"/>
    </location>
</feature>
<feature type="region of interest" description="Disordered" evidence="1">
    <location>
        <begin position="132"/>
        <end position="177"/>
    </location>
</feature>
<dbReference type="AlphaFoldDB" id="A0A177C7H4"/>
<feature type="compositionally biased region" description="Acidic residues" evidence="1">
    <location>
        <begin position="165"/>
        <end position="177"/>
    </location>
</feature>
<feature type="compositionally biased region" description="Low complexity" evidence="1">
    <location>
        <begin position="9"/>
        <end position="27"/>
    </location>
</feature>
<evidence type="ECO:0000313" key="2">
    <source>
        <dbReference type="EMBL" id="OAG02802.1"/>
    </source>
</evidence>
<proteinExistence type="predicted"/>
<dbReference type="GeneID" id="28766592"/>
<reference evidence="2 3" key="1">
    <citation type="submission" date="2016-05" db="EMBL/GenBank/DDBJ databases">
        <title>Comparative analysis of secretome profiles of manganese(II)-oxidizing ascomycete fungi.</title>
        <authorList>
            <consortium name="DOE Joint Genome Institute"/>
            <person name="Zeiner C.A."/>
            <person name="Purvine S.O."/>
            <person name="Zink E.M."/>
            <person name="Wu S."/>
            <person name="Pasa-Tolic L."/>
            <person name="Chaput D.L."/>
            <person name="Haridas S."/>
            <person name="Grigoriev I.V."/>
            <person name="Santelli C.M."/>
            <person name="Hansel C.M."/>
        </authorList>
    </citation>
    <scope>NUCLEOTIDE SEQUENCE [LARGE SCALE GENOMIC DNA]</scope>
    <source>
        <strain evidence="2 3">AP3s5-JAC2a</strain>
    </source>
</reference>
<accession>A0A177C7H4</accession>
<dbReference type="OrthoDB" id="3798454at2759"/>
<dbReference type="RefSeq" id="XP_018033167.1">
    <property type="nucleotide sequence ID" value="XM_018183106.1"/>
</dbReference>
<protein>
    <submittedName>
        <fullName evidence="2">Uncharacterized protein</fullName>
    </submittedName>
</protein>
<sequence>MACHEAKNSSVSVPSQSTPTTSTAPTLPKASTTLFTNAQNALLPCSATDIFIAPVHALTVAPRAVLTLFRGIKRVAKAVVRRRHEPKQSRLTKIMQEARLEMPEEIDEWEEVDEEDVREDMQWDRLRMKWEKERKEKKDRGEDVNEDDEGPTPLVTRRKVRHWDDEYESDGEVIEIS</sequence>
<evidence type="ECO:0000256" key="1">
    <source>
        <dbReference type="SAM" id="MobiDB-lite"/>
    </source>
</evidence>
<dbReference type="Proteomes" id="UP000077069">
    <property type="component" value="Unassembled WGS sequence"/>
</dbReference>
<keyword evidence="3" id="KW-1185">Reference proteome</keyword>
<gene>
    <name evidence="2" type="ORF">CC84DRAFT_1219747</name>
</gene>
<dbReference type="InParanoid" id="A0A177C7H4"/>
<name>A0A177C7H4_9PLEO</name>